<evidence type="ECO:0000259" key="5">
    <source>
        <dbReference type="Pfam" id="PF01406"/>
    </source>
</evidence>
<comment type="caution">
    <text evidence="6">The sequence shown here is derived from an EMBL/GenBank/DDBJ whole genome shotgun (WGS) entry which is preliminary data.</text>
</comment>
<dbReference type="SUPFAM" id="SSF52374">
    <property type="entry name" value="Nucleotidylyl transferase"/>
    <property type="match status" value="1"/>
</dbReference>
<keyword evidence="7" id="KW-1185">Reference proteome</keyword>
<accession>A0ABQ9US78</accession>
<dbReference type="Proteomes" id="UP001266305">
    <property type="component" value="Unassembled WGS sequence"/>
</dbReference>
<dbReference type="InterPro" id="IPR014729">
    <property type="entry name" value="Rossmann-like_a/b/a_fold"/>
</dbReference>
<evidence type="ECO:0000256" key="1">
    <source>
        <dbReference type="ARBA" id="ARBA00022598"/>
    </source>
</evidence>
<gene>
    <name evidence="6" type="primary">CARS1</name>
    <name evidence="6" type="ORF">P7K49_021246</name>
</gene>
<evidence type="ECO:0000256" key="3">
    <source>
        <dbReference type="ARBA" id="ARBA00022840"/>
    </source>
</evidence>
<keyword evidence="3" id="KW-0067">ATP-binding</keyword>
<name>A0ABQ9US78_SAGOE</name>
<organism evidence="6 7">
    <name type="scientific">Saguinus oedipus</name>
    <name type="common">Cotton-top tamarin</name>
    <name type="synonym">Oedipomidas oedipus</name>
    <dbReference type="NCBI Taxonomy" id="9490"/>
    <lineage>
        <taxon>Eukaryota</taxon>
        <taxon>Metazoa</taxon>
        <taxon>Chordata</taxon>
        <taxon>Craniata</taxon>
        <taxon>Vertebrata</taxon>
        <taxon>Euteleostomi</taxon>
        <taxon>Mammalia</taxon>
        <taxon>Eutheria</taxon>
        <taxon>Euarchontoglires</taxon>
        <taxon>Primates</taxon>
        <taxon>Haplorrhini</taxon>
        <taxon>Platyrrhini</taxon>
        <taxon>Cebidae</taxon>
        <taxon>Callitrichinae</taxon>
        <taxon>Saguinus</taxon>
    </lineage>
</organism>
<sequence>MGPRGCHSLSACLGAELFVLLGRAVRFPYYQQYYSTVFPTAKQNGVSIPTAVPGHLQACNILTHLFDSGAVGRDCVKNLATIAVSLGDGDSSQVKASTFEFGALTGSLQLHEMCSCEVLLEEAKDLLSDWLDSTLGSDVTDNSIFSELPKFWEEEFHRDMEALNVLPPDVLTRVSEYVPEIVNFVQKIVDNGYGYVSNGSVYFDTVKFASSEKHSYGKLVPEAVGDQKALQEGEGDLSISADRLSEKRSPNDFALWKASKPGEPSWPCPWGKDWFVNFTKEGYP</sequence>
<evidence type="ECO:0000256" key="4">
    <source>
        <dbReference type="SAM" id="SignalP"/>
    </source>
</evidence>
<keyword evidence="2" id="KW-0547">Nucleotide-binding</keyword>
<dbReference type="Pfam" id="PF01406">
    <property type="entry name" value="tRNA-synt_1e"/>
    <property type="match status" value="1"/>
</dbReference>
<dbReference type="Gene3D" id="3.40.50.620">
    <property type="entry name" value="HUPs"/>
    <property type="match status" value="1"/>
</dbReference>
<dbReference type="PANTHER" id="PTHR10890">
    <property type="entry name" value="CYSTEINYL-TRNA SYNTHETASE"/>
    <property type="match status" value="1"/>
</dbReference>
<protein>
    <submittedName>
        <fullName evidence="6">Cysteine--tRNA ligase, cytoplasmic</fullName>
    </submittedName>
</protein>
<keyword evidence="4" id="KW-0732">Signal</keyword>
<evidence type="ECO:0000313" key="7">
    <source>
        <dbReference type="Proteomes" id="UP001266305"/>
    </source>
</evidence>
<dbReference type="PANTHER" id="PTHR10890:SF3">
    <property type="entry name" value="CYSTEINE--TRNA LIGASE, CYTOPLASMIC"/>
    <property type="match status" value="1"/>
</dbReference>
<dbReference type="EMBL" id="JASSZA010000010">
    <property type="protein sequence ID" value="KAK2099898.1"/>
    <property type="molecule type" value="Genomic_DNA"/>
</dbReference>
<dbReference type="InterPro" id="IPR032678">
    <property type="entry name" value="tRNA-synt_1_cat_dom"/>
</dbReference>
<evidence type="ECO:0000313" key="6">
    <source>
        <dbReference type="EMBL" id="KAK2099898.1"/>
    </source>
</evidence>
<reference evidence="6 7" key="1">
    <citation type="submission" date="2023-05" db="EMBL/GenBank/DDBJ databases">
        <title>B98-5 Cell Line De Novo Hybrid Assembly: An Optical Mapping Approach.</title>
        <authorList>
            <person name="Kananen K."/>
            <person name="Auerbach J.A."/>
            <person name="Kautto E."/>
            <person name="Blachly J.S."/>
        </authorList>
    </citation>
    <scope>NUCLEOTIDE SEQUENCE [LARGE SCALE GENOMIC DNA]</scope>
    <source>
        <strain evidence="6">B95-8</strain>
        <tissue evidence="6">Cell line</tissue>
    </source>
</reference>
<feature type="chain" id="PRO_5045868926" evidence="4">
    <location>
        <begin position="25"/>
        <end position="284"/>
    </location>
</feature>
<dbReference type="InterPro" id="IPR024909">
    <property type="entry name" value="Cys-tRNA/MSH_ligase"/>
</dbReference>
<proteinExistence type="predicted"/>
<feature type="domain" description="tRNA synthetases class I catalytic" evidence="5">
    <location>
        <begin position="139"/>
        <end position="272"/>
    </location>
</feature>
<dbReference type="GO" id="GO:0016874">
    <property type="term" value="F:ligase activity"/>
    <property type="evidence" value="ECO:0007669"/>
    <property type="project" value="UniProtKB-KW"/>
</dbReference>
<feature type="signal peptide" evidence="4">
    <location>
        <begin position="1"/>
        <end position="24"/>
    </location>
</feature>
<evidence type="ECO:0000256" key="2">
    <source>
        <dbReference type="ARBA" id="ARBA00022741"/>
    </source>
</evidence>
<keyword evidence="1 6" id="KW-0436">Ligase</keyword>